<dbReference type="EMBL" id="MWAK01000487">
    <property type="protein sequence ID" value="OPZ88558.1"/>
    <property type="molecule type" value="Genomic_DNA"/>
</dbReference>
<reference evidence="1" key="1">
    <citation type="submission" date="2017-02" db="EMBL/GenBank/DDBJ databases">
        <title>Delving into the versatile metabolic prowess of the omnipresent phylum Bacteroidetes.</title>
        <authorList>
            <person name="Nobu M.K."/>
            <person name="Mei R."/>
            <person name="Narihiro T."/>
            <person name="Kuroda K."/>
            <person name="Liu W.-T."/>
        </authorList>
    </citation>
    <scope>NUCLEOTIDE SEQUENCE</scope>
    <source>
        <strain evidence="1">ADurb.Bin417</strain>
    </source>
</reference>
<name>A0A1V5M5P3_UNCT6</name>
<protein>
    <submittedName>
        <fullName evidence="1">Uncharacterized protein</fullName>
    </submittedName>
</protein>
<comment type="caution">
    <text evidence="1">The sequence shown here is derived from an EMBL/GenBank/DDBJ whole genome shotgun (WGS) entry which is preliminary data.</text>
</comment>
<proteinExistence type="predicted"/>
<sequence>MTNLKKPGCRTVIRYREVAFDRTLPEDTFSLRRLSR</sequence>
<evidence type="ECO:0000313" key="1">
    <source>
        <dbReference type="EMBL" id="OPZ88558.1"/>
    </source>
</evidence>
<dbReference type="Proteomes" id="UP000485484">
    <property type="component" value="Unassembled WGS sequence"/>
</dbReference>
<accession>A0A1V5M5P3</accession>
<dbReference type="AlphaFoldDB" id="A0A1V5M5P3"/>
<gene>
    <name evidence="1" type="ORF">BWY73_01648</name>
</gene>
<organism evidence="1">
    <name type="scientific">candidate division TA06 bacterium ADurb.Bin417</name>
    <dbReference type="NCBI Taxonomy" id="1852828"/>
    <lineage>
        <taxon>Bacteria</taxon>
        <taxon>Bacteria division TA06</taxon>
    </lineage>
</organism>